<protein>
    <submittedName>
        <fullName evidence="2">Membrane protein</fullName>
    </submittedName>
</protein>
<dbReference type="AlphaFoldDB" id="A0AAD2WWE9"/>
<dbReference type="RefSeq" id="WP_000478229.1">
    <property type="nucleotide sequence ID" value="NZ_ALSF01000054.1"/>
</dbReference>
<name>A0AAD2WWE9_STRAG</name>
<proteinExistence type="predicted"/>
<keyword evidence="1" id="KW-0472">Membrane</keyword>
<keyword evidence="1" id="KW-0812">Transmembrane</keyword>
<feature type="transmembrane region" description="Helical" evidence="1">
    <location>
        <begin position="50"/>
        <end position="72"/>
    </location>
</feature>
<feature type="transmembrane region" description="Helical" evidence="1">
    <location>
        <begin position="12"/>
        <end position="30"/>
    </location>
</feature>
<dbReference type="EMBL" id="ALSF01000054">
    <property type="protein sequence ID" value="EPU39808.1"/>
    <property type="molecule type" value="Genomic_DNA"/>
</dbReference>
<organism evidence="2 3">
    <name type="scientific">Streptococcus agalactiae MRI Z1-216</name>
    <dbReference type="NCBI Taxonomy" id="1154879"/>
    <lineage>
        <taxon>Bacteria</taxon>
        <taxon>Bacillati</taxon>
        <taxon>Bacillota</taxon>
        <taxon>Bacilli</taxon>
        <taxon>Lactobacillales</taxon>
        <taxon>Streptococcaceae</taxon>
        <taxon>Streptococcus</taxon>
    </lineage>
</organism>
<reference evidence="2 3" key="1">
    <citation type="submission" date="2012-07" db="EMBL/GenBank/DDBJ databases">
        <authorList>
            <person name="Moroni P."/>
            <person name="Richards V.P."/>
            <person name="Durkin S.A.S."/>
            <person name="Kim M."/>
            <person name="Pavinski Bitar P.D."/>
            <person name="Stanhope M.J."/>
            <person name="Town C.D."/>
            <person name="Zadoks R.N."/>
            <person name="Venter J.C."/>
        </authorList>
    </citation>
    <scope>NUCLEOTIDE SEQUENCE [LARGE SCALE GENOMIC DNA]</scope>
    <source>
        <strain evidence="2 3">MRI Z1-216</strain>
    </source>
</reference>
<comment type="caution">
    <text evidence="2">The sequence shown here is derived from an EMBL/GenBank/DDBJ whole genome shotgun (WGS) entry which is preliminary data.</text>
</comment>
<dbReference type="Proteomes" id="UP000015176">
    <property type="component" value="Unassembled WGS sequence"/>
</dbReference>
<evidence type="ECO:0000313" key="3">
    <source>
        <dbReference type="Proteomes" id="UP000015176"/>
    </source>
</evidence>
<evidence type="ECO:0000256" key="1">
    <source>
        <dbReference type="SAM" id="Phobius"/>
    </source>
</evidence>
<sequence length="74" mass="8307">MFLEIAKVYLQGLGLASITVILVGIIWVFWRAKKNIDKTARERQSVLYDVLLIALMTAPILAFAFVAIILMIKA</sequence>
<accession>A0AAD2WWE9</accession>
<dbReference type="Pfam" id="PF13268">
    <property type="entry name" value="DUF4059"/>
    <property type="match status" value="1"/>
</dbReference>
<keyword evidence="1" id="KW-1133">Transmembrane helix</keyword>
<dbReference type="InterPro" id="IPR025134">
    <property type="entry name" value="DUF4059"/>
</dbReference>
<gene>
    <name evidence="2" type="ORF">SAG0164_06925</name>
</gene>
<evidence type="ECO:0000313" key="2">
    <source>
        <dbReference type="EMBL" id="EPU39808.1"/>
    </source>
</evidence>